<proteinExistence type="predicted"/>
<gene>
    <name evidence="3" type="ORF">D6D13_02829</name>
</gene>
<dbReference type="InterPro" id="IPR008207">
    <property type="entry name" value="Sig_transdc_His_kin_Hpt_dom"/>
</dbReference>
<name>A0A4S9D6K6_AURPU</name>
<dbReference type="GO" id="GO:0000160">
    <property type="term" value="P:phosphorelay signal transduction system"/>
    <property type="evidence" value="ECO:0007669"/>
    <property type="project" value="InterPro"/>
</dbReference>
<dbReference type="PROSITE" id="PS50894">
    <property type="entry name" value="HPT"/>
    <property type="match status" value="1"/>
</dbReference>
<dbReference type="EMBL" id="QZAS01000007">
    <property type="protein sequence ID" value="THX14544.1"/>
    <property type="molecule type" value="Genomic_DNA"/>
</dbReference>
<dbReference type="InterPro" id="IPR036641">
    <property type="entry name" value="HPT_dom_sf"/>
</dbReference>
<dbReference type="AlphaFoldDB" id="A0A4S9D6K6"/>
<comment type="caution">
    <text evidence="3">The sequence shown here is derived from an EMBL/GenBank/DDBJ whole genome shotgun (WGS) entry which is preliminary data.</text>
</comment>
<organism evidence="3">
    <name type="scientific">Aureobasidium pullulans</name>
    <name type="common">Black yeast</name>
    <name type="synonym">Pullularia pullulans</name>
    <dbReference type="NCBI Taxonomy" id="5580"/>
    <lineage>
        <taxon>Eukaryota</taxon>
        <taxon>Fungi</taxon>
        <taxon>Dikarya</taxon>
        <taxon>Ascomycota</taxon>
        <taxon>Pezizomycotina</taxon>
        <taxon>Dothideomycetes</taxon>
        <taxon>Dothideomycetidae</taxon>
        <taxon>Dothideales</taxon>
        <taxon>Saccotheciaceae</taxon>
        <taxon>Aureobasidium</taxon>
    </lineage>
</organism>
<accession>A0A4S9D6K6</accession>
<feature type="domain" description="HPt" evidence="2">
    <location>
        <begin position="59"/>
        <end position="157"/>
    </location>
</feature>
<evidence type="ECO:0000256" key="1">
    <source>
        <dbReference type="PROSITE-ProRule" id="PRU00110"/>
    </source>
</evidence>
<sequence>MAVHQSSIMHAKRSSISLLLQPINNVESTMTAQSLALQRLSVAVDMSVFQEILDLDTPCELFSKEVVSEFLLMAPELLDSMNESLCRVNLSQLNTSSQSLRCAAMVLGLTRIEKSCARIETVLSLGIDLHYTGFGLGQICEILSYAVRDAHSHFELARMALSSFYGIPLPCDDVSDASIEL</sequence>
<evidence type="ECO:0000259" key="2">
    <source>
        <dbReference type="PROSITE" id="PS50894"/>
    </source>
</evidence>
<comment type="caution">
    <text evidence="1">Lacks conserved residue(s) required for the propagation of feature annotation.</text>
</comment>
<protein>
    <recommendedName>
        <fullName evidence="2">HPt domain-containing protein</fullName>
    </recommendedName>
</protein>
<dbReference type="SUPFAM" id="SSF47226">
    <property type="entry name" value="Histidine-containing phosphotransfer domain, HPT domain"/>
    <property type="match status" value="1"/>
</dbReference>
<reference evidence="3" key="1">
    <citation type="submission" date="2018-10" db="EMBL/GenBank/DDBJ databases">
        <title>Fifty Aureobasidium pullulans genomes reveal a recombining polyextremotolerant generalist.</title>
        <authorList>
            <person name="Gostincar C."/>
            <person name="Turk M."/>
            <person name="Zajc J."/>
            <person name="Gunde-Cimerman N."/>
        </authorList>
    </citation>
    <scope>NUCLEOTIDE SEQUENCE [LARGE SCALE GENOMIC DNA]</scope>
    <source>
        <strain evidence="3">EXF-10085</strain>
    </source>
</reference>
<dbReference type="Gene3D" id="1.20.120.160">
    <property type="entry name" value="HPT domain"/>
    <property type="match status" value="1"/>
</dbReference>
<evidence type="ECO:0000313" key="3">
    <source>
        <dbReference type="EMBL" id="THX14544.1"/>
    </source>
</evidence>